<dbReference type="Proteomes" id="UP001275084">
    <property type="component" value="Unassembled WGS sequence"/>
</dbReference>
<evidence type="ECO:0000313" key="2">
    <source>
        <dbReference type="Proteomes" id="UP001275084"/>
    </source>
</evidence>
<sequence>MRRRASRFNRWDHPLLARLNYPLVVGKDYTFLSGISTRDLGRLPPTAKDYPTPVQGLSVYTVSLPVVCAALVRILSSESLVFECRIRVQSDLMSLLSYNFFDMSKEREIDYEVDANTMTPADAEDLKTAVSAIKSWPYPAQDQWIKDVLGEMLTGETSSNKLPAERIGRL</sequence>
<comment type="caution">
    <text evidence="1">The sequence shown here is derived from an EMBL/GenBank/DDBJ whole genome shotgun (WGS) entry which is preliminary data.</text>
</comment>
<evidence type="ECO:0000313" key="1">
    <source>
        <dbReference type="EMBL" id="KAK3339774.1"/>
    </source>
</evidence>
<reference evidence="1" key="1">
    <citation type="journal article" date="2023" name="Mol. Phylogenet. Evol.">
        <title>Genome-scale phylogeny and comparative genomics of the fungal order Sordariales.</title>
        <authorList>
            <person name="Hensen N."/>
            <person name="Bonometti L."/>
            <person name="Westerberg I."/>
            <person name="Brannstrom I.O."/>
            <person name="Guillou S."/>
            <person name="Cros-Aarteil S."/>
            <person name="Calhoun S."/>
            <person name="Haridas S."/>
            <person name="Kuo A."/>
            <person name="Mondo S."/>
            <person name="Pangilinan J."/>
            <person name="Riley R."/>
            <person name="LaButti K."/>
            <person name="Andreopoulos B."/>
            <person name="Lipzen A."/>
            <person name="Chen C."/>
            <person name="Yan M."/>
            <person name="Daum C."/>
            <person name="Ng V."/>
            <person name="Clum A."/>
            <person name="Steindorff A."/>
            <person name="Ohm R.A."/>
            <person name="Martin F."/>
            <person name="Silar P."/>
            <person name="Natvig D.O."/>
            <person name="Lalanne C."/>
            <person name="Gautier V."/>
            <person name="Ament-Velasquez S.L."/>
            <person name="Kruys A."/>
            <person name="Hutchinson M.I."/>
            <person name="Powell A.J."/>
            <person name="Barry K."/>
            <person name="Miller A.N."/>
            <person name="Grigoriev I.V."/>
            <person name="Debuchy R."/>
            <person name="Gladieux P."/>
            <person name="Hiltunen Thoren M."/>
            <person name="Johannesson H."/>
        </authorList>
    </citation>
    <scope>NUCLEOTIDE SEQUENCE</scope>
    <source>
        <strain evidence="1">CBS 955.72</strain>
    </source>
</reference>
<protein>
    <submittedName>
        <fullName evidence="1">Uncharacterized protein</fullName>
    </submittedName>
</protein>
<keyword evidence="2" id="KW-1185">Reference proteome</keyword>
<proteinExistence type="predicted"/>
<name>A0AAJ0H554_9PEZI</name>
<dbReference type="AlphaFoldDB" id="A0AAJ0H554"/>
<dbReference type="EMBL" id="JAUIQD010000009">
    <property type="protein sequence ID" value="KAK3339774.1"/>
    <property type="molecule type" value="Genomic_DNA"/>
</dbReference>
<reference evidence="1" key="2">
    <citation type="submission" date="2023-06" db="EMBL/GenBank/DDBJ databases">
        <authorList>
            <consortium name="Lawrence Berkeley National Laboratory"/>
            <person name="Haridas S."/>
            <person name="Hensen N."/>
            <person name="Bonometti L."/>
            <person name="Westerberg I."/>
            <person name="Brannstrom I.O."/>
            <person name="Guillou S."/>
            <person name="Cros-Aarteil S."/>
            <person name="Calhoun S."/>
            <person name="Kuo A."/>
            <person name="Mondo S."/>
            <person name="Pangilinan J."/>
            <person name="Riley R."/>
            <person name="Labutti K."/>
            <person name="Andreopoulos B."/>
            <person name="Lipzen A."/>
            <person name="Chen C."/>
            <person name="Yanf M."/>
            <person name="Daum C."/>
            <person name="Ng V."/>
            <person name="Clum A."/>
            <person name="Steindorff A."/>
            <person name="Ohm R."/>
            <person name="Martin F."/>
            <person name="Silar P."/>
            <person name="Natvig D."/>
            <person name="Lalanne C."/>
            <person name="Gautier V."/>
            <person name="Ament-Velasquez S.L."/>
            <person name="Kruys A."/>
            <person name="Hutchinson M.I."/>
            <person name="Powell A.J."/>
            <person name="Barry K."/>
            <person name="Miller A.N."/>
            <person name="Grigoriev I.V."/>
            <person name="Debuchy R."/>
            <person name="Gladieux P."/>
            <person name="Thoren M.H."/>
            <person name="Johannesson H."/>
        </authorList>
    </citation>
    <scope>NUCLEOTIDE SEQUENCE</scope>
    <source>
        <strain evidence="1">CBS 955.72</strain>
    </source>
</reference>
<accession>A0AAJ0H554</accession>
<organism evidence="1 2">
    <name type="scientific">Lasiosphaeria hispida</name>
    <dbReference type="NCBI Taxonomy" id="260671"/>
    <lineage>
        <taxon>Eukaryota</taxon>
        <taxon>Fungi</taxon>
        <taxon>Dikarya</taxon>
        <taxon>Ascomycota</taxon>
        <taxon>Pezizomycotina</taxon>
        <taxon>Sordariomycetes</taxon>
        <taxon>Sordariomycetidae</taxon>
        <taxon>Sordariales</taxon>
        <taxon>Lasiosphaeriaceae</taxon>
        <taxon>Lasiosphaeria</taxon>
    </lineage>
</organism>
<gene>
    <name evidence="1" type="ORF">B0T25DRAFT_574662</name>
</gene>